<dbReference type="Proteomes" id="UP000606900">
    <property type="component" value="Unassembled WGS sequence"/>
</dbReference>
<sequence length="266" mass="30880">MNRLITKKIVTILPLLIGLILGVYYILINENVNPMIGLFLGFLLGVVVSTLFSVISWIKSKYISESLEKIMSNIFLIGLILTILLTVLLSVQWIPNYFNSLYILFGSIMVAAIGFYINSRLENEKEYRKIIRFSYIVKDNINNNKKIAEKLNYILNKFGGRKLEHLNIVFFDILTSEMIIMDLKPDFVLDLISIKELTFNINDSISKRNNILNLLNKGIPPEAELYDIYDDIELAELSYMNRKLKKDFKTMIKKSSKFLEKKYHSI</sequence>
<feature type="transmembrane region" description="Helical" evidence="5">
    <location>
        <begin position="34"/>
        <end position="58"/>
    </location>
</feature>
<protein>
    <submittedName>
        <fullName evidence="7">DUF4203 domain-containing protein</fullName>
    </submittedName>
</protein>
<gene>
    <name evidence="7" type="ORF">ISP06_03665</name>
</gene>
<comment type="caution">
    <text evidence="7">The sequence shown here is derived from an EMBL/GenBank/DDBJ whole genome shotgun (WGS) entry which is preliminary data.</text>
</comment>
<accession>A0A843AL72</accession>
<reference evidence="7" key="1">
    <citation type="submission" date="2020-10" db="EMBL/GenBank/DDBJ databases">
        <title>Dehalococcoides mccartyi of a TCE/Cr reducing biochatode.</title>
        <authorList>
            <person name="Matturro B."/>
        </authorList>
    </citation>
    <scope>NUCLEOTIDE SEQUENCE</scope>
    <source>
        <strain evidence="7">Bin2</strain>
    </source>
</reference>
<evidence type="ECO:0000313" key="8">
    <source>
        <dbReference type="Proteomes" id="UP000606900"/>
    </source>
</evidence>
<evidence type="ECO:0000256" key="3">
    <source>
        <dbReference type="ARBA" id="ARBA00022989"/>
    </source>
</evidence>
<comment type="subcellular location">
    <subcellularLocation>
        <location evidence="1">Membrane</location>
        <topology evidence="1">Multi-pass membrane protein</topology>
    </subcellularLocation>
</comment>
<keyword evidence="4 5" id="KW-0472">Membrane</keyword>
<feature type="transmembrane region" description="Helical" evidence="5">
    <location>
        <begin position="70"/>
        <end position="94"/>
    </location>
</feature>
<keyword evidence="2 5" id="KW-0812">Transmembrane</keyword>
<dbReference type="GO" id="GO:0016020">
    <property type="term" value="C:membrane"/>
    <property type="evidence" value="ECO:0007669"/>
    <property type="project" value="UniProtKB-SubCell"/>
</dbReference>
<proteinExistence type="predicted"/>
<dbReference type="EMBL" id="JADIIL010000014">
    <property type="protein sequence ID" value="MBF4474556.1"/>
    <property type="molecule type" value="Genomic_DNA"/>
</dbReference>
<keyword evidence="3 5" id="KW-1133">Transmembrane helix</keyword>
<feature type="transmembrane region" description="Helical" evidence="5">
    <location>
        <begin position="9"/>
        <end position="28"/>
    </location>
</feature>
<organism evidence="7 8">
    <name type="scientific">Methanobacterium formicicum</name>
    <dbReference type="NCBI Taxonomy" id="2162"/>
    <lineage>
        <taxon>Archaea</taxon>
        <taxon>Methanobacteriati</taxon>
        <taxon>Methanobacteriota</taxon>
        <taxon>Methanomada group</taxon>
        <taxon>Methanobacteria</taxon>
        <taxon>Methanobacteriales</taxon>
        <taxon>Methanobacteriaceae</taxon>
        <taxon>Methanobacterium</taxon>
    </lineage>
</organism>
<name>A0A843AL72_METFO</name>
<evidence type="ECO:0000313" key="7">
    <source>
        <dbReference type="EMBL" id="MBF4474556.1"/>
    </source>
</evidence>
<dbReference type="InterPro" id="IPR025256">
    <property type="entry name" value="TM7S3/TM198-like_dom"/>
</dbReference>
<dbReference type="AlphaFoldDB" id="A0A843AL72"/>
<evidence type="ECO:0000256" key="1">
    <source>
        <dbReference type="ARBA" id="ARBA00004141"/>
    </source>
</evidence>
<feature type="domain" description="TM7S3/TM198-like" evidence="6">
    <location>
        <begin position="9"/>
        <end position="123"/>
    </location>
</feature>
<feature type="transmembrane region" description="Helical" evidence="5">
    <location>
        <begin position="100"/>
        <end position="119"/>
    </location>
</feature>
<evidence type="ECO:0000256" key="5">
    <source>
        <dbReference type="SAM" id="Phobius"/>
    </source>
</evidence>
<evidence type="ECO:0000259" key="6">
    <source>
        <dbReference type="Pfam" id="PF13886"/>
    </source>
</evidence>
<dbReference type="RefSeq" id="WP_276698584.1">
    <property type="nucleotide sequence ID" value="NZ_JADIIL010000014.1"/>
</dbReference>
<evidence type="ECO:0000256" key="2">
    <source>
        <dbReference type="ARBA" id="ARBA00022692"/>
    </source>
</evidence>
<dbReference type="Pfam" id="PF13886">
    <property type="entry name" value="TM7S3_TM198"/>
    <property type="match status" value="1"/>
</dbReference>
<evidence type="ECO:0000256" key="4">
    <source>
        <dbReference type="ARBA" id="ARBA00023136"/>
    </source>
</evidence>